<protein>
    <recommendedName>
        <fullName evidence="5">Basic proline-rich protein</fullName>
    </recommendedName>
</protein>
<accession>A0ABY3X1A8</accession>
<dbReference type="EMBL" id="CP071872">
    <property type="protein sequence ID" value="UNM15803.1"/>
    <property type="molecule type" value="Genomic_DNA"/>
</dbReference>
<feature type="compositionally biased region" description="Low complexity" evidence="1">
    <location>
        <begin position="42"/>
        <end position="65"/>
    </location>
</feature>
<feature type="transmembrane region" description="Helical" evidence="2">
    <location>
        <begin position="267"/>
        <end position="287"/>
    </location>
</feature>
<feature type="compositionally biased region" description="Pro residues" evidence="1">
    <location>
        <begin position="66"/>
        <end position="76"/>
    </location>
</feature>
<reference evidence="3 4" key="1">
    <citation type="submission" date="2021-03" db="EMBL/GenBank/DDBJ databases">
        <title>Complete genome of Streptomyces formicae strain 1H-GS9 (DSM 100524).</title>
        <authorList>
            <person name="Atanasov K.E."/>
            <person name="Altabella T."/>
            <person name="Ferrer A."/>
        </authorList>
    </citation>
    <scope>NUCLEOTIDE SEQUENCE [LARGE SCALE GENOMIC DNA]</scope>
    <source>
        <strain evidence="3 4">1H-GS9</strain>
    </source>
</reference>
<evidence type="ECO:0000256" key="2">
    <source>
        <dbReference type="SAM" id="Phobius"/>
    </source>
</evidence>
<keyword evidence="4" id="KW-1185">Reference proteome</keyword>
<feature type="compositionally biased region" description="Low complexity" evidence="1">
    <location>
        <begin position="302"/>
        <end position="321"/>
    </location>
</feature>
<evidence type="ECO:0008006" key="5">
    <source>
        <dbReference type="Google" id="ProtNLM"/>
    </source>
</evidence>
<keyword evidence="2" id="KW-1133">Transmembrane helix</keyword>
<feature type="region of interest" description="Disordered" evidence="1">
    <location>
        <begin position="289"/>
        <end position="322"/>
    </location>
</feature>
<dbReference type="RefSeq" id="WP_242337898.1">
    <property type="nucleotide sequence ID" value="NZ_CP071872.1"/>
</dbReference>
<evidence type="ECO:0000313" key="4">
    <source>
        <dbReference type="Proteomes" id="UP000828924"/>
    </source>
</evidence>
<feature type="region of interest" description="Disordered" evidence="1">
    <location>
        <begin position="418"/>
        <end position="445"/>
    </location>
</feature>
<feature type="compositionally biased region" description="Low complexity" evidence="1">
    <location>
        <begin position="121"/>
        <end position="138"/>
    </location>
</feature>
<gene>
    <name evidence="3" type="ORF">J4032_33940</name>
</gene>
<feature type="compositionally biased region" description="Low complexity" evidence="1">
    <location>
        <begin position="216"/>
        <end position="231"/>
    </location>
</feature>
<evidence type="ECO:0000313" key="3">
    <source>
        <dbReference type="EMBL" id="UNM15803.1"/>
    </source>
</evidence>
<feature type="compositionally biased region" description="Low complexity" evidence="1">
    <location>
        <begin position="100"/>
        <end position="113"/>
    </location>
</feature>
<name>A0ABY3X1A8_9ACTN</name>
<evidence type="ECO:0000256" key="1">
    <source>
        <dbReference type="SAM" id="MobiDB-lite"/>
    </source>
</evidence>
<feature type="compositionally biased region" description="Basic and acidic residues" evidence="1">
    <location>
        <begin position="1"/>
        <end position="11"/>
    </location>
</feature>
<organism evidence="3 4">
    <name type="scientific">Streptomyces formicae</name>
    <dbReference type="NCBI Taxonomy" id="1616117"/>
    <lineage>
        <taxon>Bacteria</taxon>
        <taxon>Bacillati</taxon>
        <taxon>Actinomycetota</taxon>
        <taxon>Actinomycetes</taxon>
        <taxon>Kitasatosporales</taxon>
        <taxon>Streptomycetaceae</taxon>
        <taxon>Streptomyces</taxon>
    </lineage>
</organism>
<feature type="compositionally biased region" description="Polar residues" evidence="1">
    <location>
        <begin position="426"/>
        <end position="437"/>
    </location>
</feature>
<proteinExistence type="predicted"/>
<keyword evidence="2" id="KW-0812">Transmembrane</keyword>
<dbReference type="Proteomes" id="UP000828924">
    <property type="component" value="Chromosome"/>
</dbReference>
<keyword evidence="2" id="KW-0472">Membrane</keyword>
<feature type="compositionally biased region" description="Low complexity" evidence="1">
    <location>
        <begin position="240"/>
        <end position="257"/>
    </location>
</feature>
<sequence length="470" mass="47894">MTHSGQGDETRLPAARPAHEGVVLPADGSGPWIPGVSEEQVAPAGGAPWGAPWGPEQGAQQQQPQQPVPQSQPLPEPGQHAPYAQPLPPYDGGATAQLPGQYGDYGQYGQPAAQPLPPVQAHPAAAGDADATQYIAPVPHAPVPHGGPGALPPENPVESTQFLGMRPAAAAPPAGGDSEATQYLPPVPSGAPYGIRPGAPGDRQPPAEFDNLFRSEAGGAAEGAGASTQYLPPVPPAPSAPYAQSAPPAPQPQQSYAPERRSSRMPLIAAVVVGCAVVGLGASALMFGGDDDDKGRTDDKAVAAANSPAPDASGDGAADPAKAQAEALDKLLADSNDSRAAVIRSVESIKSCKNLDQAASDLRGAAEQRRGLVTRLEGLSVDKLPDHAALTAALNRAWKASASADDYYAEWAVQTKGKKGCPGGTARQTNKTAQANRASGDATTAKREASALWNAIATDYDLPKRGATQL</sequence>
<feature type="region of interest" description="Disordered" evidence="1">
    <location>
        <begin position="1"/>
        <end position="261"/>
    </location>
</feature>